<evidence type="ECO:0000259" key="6">
    <source>
        <dbReference type="Pfam" id="PF25973"/>
    </source>
</evidence>
<dbReference type="InterPro" id="IPR058646">
    <property type="entry name" value="CzcB_N"/>
</dbReference>
<dbReference type="Gene3D" id="2.40.420.20">
    <property type="match status" value="1"/>
</dbReference>
<dbReference type="PANTHER" id="PTHR30097:SF4">
    <property type="entry name" value="SLR6042 PROTEIN"/>
    <property type="match status" value="1"/>
</dbReference>
<dbReference type="AlphaFoldDB" id="Q0VPS2"/>
<dbReference type="Proteomes" id="UP000008871">
    <property type="component" value="Chromosome"/>
</dbReference>
<evidence type="ECO:0000313" key="8">
    <source>
        <dbReference type="EMBL" id="CAL16826.1"/>
    </source>
</evidence>
<dbReference type="InterPro" id="IPR058649">
    <property type="entry name" value="CzcB_C"/>
</dbReference>
<keyword evidence="1" id="KW-0813">Transport</keyword>
<keyword evidence="3" id="KW-0732">Signal</keyword>
<feature type="domain" description="CusB-like beta-barrel" evidence="4">
    <location>
        <begin position="259"/>
        <end position="326"/>
    </location>
</feature>
<evidence type="ECO:0000259" key="7">
    <source>
        <dbReference type="Pfam" id="PF25975"/>
    </source>
</evidence>
<dbReference type="GO" id="GO:0046914">
    <property type="term" value="F:transition metal ion binding"/>
    <property type="evidence" value="ECO:0007669"/>
    <property type="project" value="TreeGrafter"/>
</dbReference>
<feature type="region of interest" description="Disordered" evidence="2">
    <location>
        <begin position="26"/>
        <end position="49"/>
    </location>
</feature>
<feature type="chain" id="PRO_5004178924" evidence="3">
    <location>
        <begin position="24"/>
        <end position="410"/>
    </location>
</feature>
<dbReference type="Pfam" id="PF25971">
    <property type="entry name" value="CzcB_N"/>
    <property type="match status" value="1"/>
</dbReference>
<dbReference type="Pfam" id="PF25954">
    <property type="entry name" value="Beta-barrel_RND_2"/>
    <property type="match status" value="1"/>
</dbReference>
<dbReference type="GO" id="GO:0060003">
    <property type="term" value="P:copper ion export"/>
    <property type="evidence" value="ECO:0007669"/>
    <property type="project" value="TreeGrafter"/>
</dbReference>
<evidence type="ECO:0000259" key="4">
    <source>
        <dbReference type="Pfam" id="PF25954"/>
    </source>
</evidence>
<name>Q0VPS2_ALCBS</name>
<evidence type="ECO:0000256" key="2">
    <source>
        <dbReference type="SAM" id="MobiDB-lite"/>
    </source>
</evidence>
<dbReference type="InterPro" id="IPR051909">
    <property type="entry name" value="MFP_Cation_Efflux"/>
</dbReference>
<dbReference type="GO" id="GO:0015679">
    <property type="term" value="P:plasma membrane copper ion transport"/>
    <property type="evidence" value="ECO:0007669"/>
    <property type="project" value="TreeGrafter"/>
</dbReference>
<dbReference type="OrthoDB" id="9768185at2"/>
<sequence>MQLMKPLYWILVATCLAATPLHAVEDTHDDDNDAQSSAPETKGPHGGLLLTQDDTTVELQIFEQGVPPEYRAWVTKGGKPITDDVDLNVQLTRLGGQVDTFDFVFQGDYWLGDGVVTEPHSFDVDVTLALNGKQYQWQWESHEGRTRIAADIAEKAGIQATEAGPGSIERTLTTYGQLTIAPEQIARVRARFPGVITKVNVRLGDRVAKGDRLAKVESNESLKTYDLRSPIDGVVTERQISVGEVAGEQPLFAIADLTTLWAELRVFPGQRTEVAVGQKVRLQAEGFDQRASISHLLPSPGNAPYTLARVEVDNPAGTLSPGLLVAGDIVVETSEVPLAVENRALQSFRDWSVVFIQVDATYEIRPLELGRSDGTLTEVLDGLQVGDRYVVDNSYLIKADIEKSGASHDH</sequence>
<dbReference type="KEGG" id="abo:ABO_1378"/>
<accession>Q0VPS2</accession>
<evidence type="ECO:0000256" key="1">
    <source>
        <dbReference type="ARBA" id="ARBA00022448"/>
    </source>
</evidence>
<dbReference type="Pfam" id="PF25975">
    <property type="entry name" value="CzcB_C"/>
    <property type="match status" value="1"/>
</dbReference>
<reference evidence="8 9" key="1">
    <citation type="journal article" date="2006" name="Nat. Biotechnol.">
        <title>Genome sequence of the ubiquitous hydrocarbon-degrading marine bacterium Alcanivorax borkumensis.</title>
        <authorList>
            <person name="Schneiker S."/>
            <person name="Martins dos Santos V.A.P."/>
            <person name="Bartels D."/>
            <person name="Bekel T."/>
            <person name="Brecht M."/>
            <person name="Buhrmester J."/>
            <person name="Chernikova T.N."/>
            <person name="Denaro R."/>
            <person name="Ferrer M."/>
            <person name="Gertler C."/>
            <person name="Goesmann A."/>
            <person name="Golyshina O.V."/>
            <person name="Kaminski F."/>
            <person name="Khachane A.N."/>
            <person name="Lang S."/>
            <person name="Linke B."/>
            <person name="McHardy A.C."/>
            <person name="Meyer F."/>
            <person name="Nechitaylo T."/>
            <person name="Puehler A."/>
            <person name="Regenhardt D."/>
            <person name="Rupp O."/>
            <person name="Sabirova J.S."/>
            <person name="Selbitschka W."/>
            <person name="Yakimov M.M."/>
            <person name="Timmis K.N."/>
            <person name="Vorhoelter F.-J."/>
            <person name="Weidner S."/>
            <person name="Kaiser O."/>
            <person name="Golyshin P.N."/>
        </authorList>
    </citation>
    <scope>NUCLEOTIDE SEQUENCE [LARGE SCALE GENOMIC DNA]</scope>
    <source>
        <strain evidence="9">ATCC 700651 / DSM 11573 / NCIMB 13689 / SK2</strain>
    </source>
</reference>
<dbReference type="Pfam" id="PF25973">
    <property type="entry name" value="BSH_CzcB"/>
    <property type="match status" value="1"/>
</dbReference>
<dbReference type="RefSeq" id="WP_011588659.1">
    <property type="nucleotide sequence ID" value="NC_008260.1"/>
</dbReference>
<protein>
    <submittedName>
        <fullName evidence="8">Heavy metal RND efflux membrane fusion protein,CzcB family</fullName>
    </submittedName>
</protein>
<feature type="signal peptide" evidence="3">
    <location>
        <begin position="1"/>
        <end position="23"/>
    </location>
</feature>
<gene>
    <name evidence="8" type="primary">czcB1</name>
    <name evidence="8" type="ordered locus">ABO_1378</name>
</gene>
<dbReference type="InterPro" id="IPR058647">
    <property type="entry name" value="BSH_CzcB-like"/>
</dbReference>
<dbReference type="GO" id="GO:0030288">
    <property type="term" value="C:outer membrane-bounded periplasmic space"/>
    <property type="evidence" value="ECO:0007669"/>
    <property type="project" value="TreeGrafter"/>
</dbReference>
<dbReference type="InterPro" id="IPR011053">
    <property type="entry name" value="Single_hybrid_motif"/>
</dbReference>
<dbReference type="EMBL" id="AM286690">
    <property type="protein sequence ID" value="CAL16826.1"/>
    <property type="molecule type" value="Genomic_DNA"/>
</dbReference>
<dbReference type="InterPro" id="IPR058792">
    <property type="entry name" value="Beta-barrel_RND_2"/>
</dbReference>
<dbReference type="CDD" id="cd06850">
    <property type="entry name" value="biotinyl_domain"/>
    <property type="match status" value="1"/>
</dbReference>
<dbReference type="SUPFAM" id="SSF51230">
    <property type="entry name" value="Single hybrid motif"/>
    <property type="match status" value="1"/>
</dbReference>
<dbReference type="HOGENOM" id="CLU_018816_13_0_6"/>
<feature type="domain" description="CzcB-like C-terminal circularly permuted SH3-like" evidence="7">
    <location>
        <begin position="338"/>
        <end position="398"/>
    </location>
</feature>
<dbReference type="STRING" id="393595.ABO_1378"/>
<evidence type="ECO:0000259" key="5">
    <source>
        <dbReference type="Pfam" id="PF25971"/>
    </source>
</evidence>
<evidence type="ECO:0000256" key="3">
    <source>
        <dbReference type="SAM" id="SignalP"/>
    </source>
</evidence>
<dbReference type="Gene3D" id="2.40.50.100">
    <property type="match status" value="1"/>
</dbReference>
<feature type="domain" description="CzcB N-terminal" evidence="5">
    <location>
        <begin position="47"/>
        <end position="137"/>
    </location>
</feature>
<evidence type="ECO:0000313" key="9">
    <source>
        <dbReference type="Proteomes" id="UP000008871"/>
    </source>
</evidence>
<keyword evidence="9" id="KW-1185">Reference proteome</keyword>
<organism evidence="8 9">
    <name type="scientific">Alcanivorax borkumensis (strain ATCC 700651 / DSM 11573 / NCIMB 13689 / SK2)</name>
    <dbReference type="NCBI Taxonomy" id="393595"/>
    <lineage>
        <taxon>Bacteria</taxon>
        <taxon>Pseudomonadati</taxon>
        <taxon>Pseudomonadota</taxon>
        <taxon>Gammaproteobacteria</taxon>
        <taxon>Oceanospirillales</taxon>
        <taxon>Alcanivoracaceae</taxon>
        <taxon>Alcanivorax</taxon>
    </lineage>
</organism>
<dbReference type="eggNOG" id="COG0845">
    <property type="taxonomic scope" value="Bacteria"/>
</dbReference>
<dbReference type="PANTHER" id="PTHR30097">
    <property type="entry name" value="CATION EFFLUX SYSTEM PROTEIN CUSB"/>
    <property type="match status" value="1"/>
</dbReference>
<feature type="domain" description="CzcB-like barrel-sandwich hybrid" evidence="6">
    <location>
        <begin position="185"/>
        <end position="256"/>
    </location>
</feature>
<proteinExistence type="predicted"/>